<comment type="similarity">
    <text evidence="1">Belongs to the IAA-amido conjugating enzyme family.</text>
</comment>
<organism evidence="5">
    <name type="scientific">Selaginella moellendorffii</name>
    <name type="common">Spikemoss</name>
    <dbReference type="NCBI Taxonomy" id="88036"/>
    <lineage>
        <taxon>Eukaryota</taxon>
        <taxon>Viridiplantae</taxon>
        <taxon>Streptophyta</taxon>
        <taxon>Embryophyta</taxon>
        <taxon>Tracheophyta</taxon>
        <taxon>Lycopodiopsida</taxon>
        <taxon>Selaginellales</taxon>
        <taxon>Selaginellaceae</taxon>
        <taxon>Selaginella</taxon>
    </lineage>
</organism>
<keyword evidence="5" id="KW-1185">Reference proteome</keyword>
<dbReference type="Pfam" id="PF23572">
    <property type="entry name" value="GH3_C"/>
    <property type="match status" value="1"/>
</dbReference>
<dbReference type="InterPro" id="IPR055377">
    <property type="entry name" value="GH3_M"/>
</dbReference>
<reference evidence="4 5" key="1">
    <citation type="journal article" date="2011" name="Science">
        <title>The Selaginella genome identifies genetic changes associated with the evolution of vascular plants.</title>
        <authorList>
            <person name="Banks J.A."/>
            <person name="Nishiyama T."/>
            <person name="Hasebe M."/>
            <person name="Bowman J.L."/>
            <person name="Gribskov M."/>
            <person name="dePamphilis C."/>
            <person name="Albert V.A."/>
            <person name="Aono N."/>
            <person name="Aoyama T."/>
            <person name="Ambrose B.A."/>
            <person name="Ashton N.W."/>
            <person name="Axtell M.J."/>
            <person name="Barker E."/>
            <person name="Barker M.S."/>
            <person name="Bennetzen J.L."/>
            <person name="Bonawitz N.D."/>
            <person name="Chapple C."/>
            <person name="Cheng C."/>
            <person name="Correa L.G."/>
            <person name="Dacre M."/>
            <person name="DeBarry J."/>
            <person name="Dreyer I."/>
            <person name="Elias M."/>
            <person name="Engstrom E.M."/>
            <person name="Estelle M."/>
            <person name="Feng L."/>
            <person name="Finet C."/>
            <person name="Floyd S.K."/>
            <person name="Frommer W.B."/>
            <person name="Fujita T."/>
            <person name="Gramzow L."/>
            <person name="Gutensohn M."/>
            <person name="Harholt J."/>
            <person name="Hattori M."/>
            <person name="Heyl A."/>
            <person name="Hirai T."/>
            <person name="Hiwatashi Y."/>
            <person name="Ishikawa M."/>
            <person name="Iwata M."/>
            <person name="Karol K.G."/>
            <person name="Koehler B."/>
            <person name="Kolukisaoglu U."/>
            <person name="Kubo M."/>
            <person name="Kurata T."/>
            <person name="Lalonde S."/>
            <person name="Li K."/>
            <person name="Li Y."/>
            <person name="Litt A."/>
            <person name="Lyons E."/>
            <person name="Manning G."/>
            <person name="Maruyama T."/>
            <person name="Michael T.P."/>
            <person name="Mikami K."/>
            <person name="Miyazaki S."/>
            <person name="Morinaga S."/>
            <person name="Murata T."/>
            <person name="Mueller-Roeber B."/>
            <person name="Nelson D.R."/>
            <person name="Obara M."/>
            <person name="Oguri Y."/>
            <person name="Olmstead R.G."/>
            <person name="Onodera N."/>
            <person name="Petersen B.L."/>
            <person name="Pils B."/>
            <person name="Prigge M."/>
            <person name="Rensing S.A."/>
            <person name="Riano-Pachon D.M."/>
            <person name="Roberts A.W."/>
            <person name="Sato Y."/>
            <person name="Scheller H.V."/>
            <person name="Schulz B."/>
            <person name="Schulz C."/>
            <person name="Shakirov E.V."/>
            <person name="Shibagaki N."/>
            <person name="Shinohara N."/>
            <person name="Shippen D.E."/>
            <person name="Soerensen I."/>
            <person name="Sotooka R."/>
            <person name="Sugimoto N."/>
            <person name="Sugita M."/>
            <person name="Sumikawa N."/>
            <person name="Tanurdzic M."/>
            <person name="Theissen G."/>
            <person name="Ulvskov P."/>
            <person name="Wakazuki S."/>
            <person name="Weng J.K."/>
            <person name="Willats W.W."/>
            <person name="Wipf D."/>
            <person name="Wolf P.G."/>
            <person name="Yang L."/>
            <person name="Zimmer A.D."/>
            <person name="Zhu Q."/>
            <person name="Mitros T."/>
            <person name="Hellsten U."/>
            <person name="Loque D."/>
            <person name="Otillar R."/>
            <person name="Salamov A."/>
            <person name="Schmutz J."/>
            <person name="Shapiro H."/>
            <person name="Lindquist E."/>
            <person name="Lucas S."/>
            <person name="Rokhsar D."/>
            <person name="Grigoriev I.V."/>
        </authorList>
    </citation>
    <scope>NUCLEOTIDE SEQUENCE [LARGE SCALE GENOMIC DNA]</scope>
</reference>
<proteinExistence type="inferred from homology"/>
<dbReference type="Proteomes" id="UP000001514">
    <property type="component" value="Unassembled WGS sequence"/>
</dbReference>
<evidence type="ECO:0000313" key="4">
    <source>
        <dbReference type="EMBL" id="EFJ28583.1"/>
    </source>
</evidence>
<evidence type="ECO:0000259" key="2">
    <source>
        <dbReference type="Pfam" id="PF23571"/>
    </source>
</evidence>
<evidence type="ECO:0000259" key="3">
    <source>
        <dbReference type="Pfam" id="PF23572"/>
    </source>
</evidence>
<accession>D8RGE1</accession>
<dbReference type="GO" id="GO:0005737">
    <property type="term" value="C:cytoplasm"/>
    <property type="evidence" value="ECO:0000318"/>
    <property type="project" value="GO_Central"/>
</dbReference>
<gene>
    <name evidence="4" type="ORF">SELMODRAFT_93250</name>
</gene>
<dbReference type="eggNOG" id="ENOG502QPMW">
    <property type="taxonomic scope" value="Eukaryota"/>
</dbReference>
<dbReference type="HOGENOM" id="CLU_016249_2_1_1"/>
<sequence length="535" mass="59662">MDPALFRDDIESKTKDAAAVQANLLSQMMELNGETEYLRRYGGRFDSLPIIEYHDVADEVQRIANGDTSPILTAEPVVRFFKSSGTVTGEPKLIPATSKSLELLFRRPVYMMESDVCLGFLFAKPENKSPGGLPVSTTSSMFFKVQGENLEKMFTSPMKLLLAPDINQSLYCQLLCGLIRSEDVTQVFAALAITLVEALRLLEEAWSELADDVQTGTLNSKITDPTLRSSLSLCLRPNLKLAQSIRKECTADNAWCGIVERLWPKTKVIVTITTGGMAPYAPAVRKYGGSVPIVSGDYVCTECVLGFNLDPFCPPESVSFTIHPEYAYYEFLHYPQKLTDGSTVKLVDVKVGEEYELVVSTWSGLYRYKVGDIVRVTGFHNFSPNISFVHRLNAELDIAGERSTEAELQVAVQKSQHCLPASQELVDFTCHQDGQRYLIFWEIKNGDSLNPMILETCCCVLDTSLTERYKQRRENGLIGPLRLCIVRGKTFKALQQYSLEKGINPTQYKTPRCITSPEMIAILQAGITQDCQTPA</sequence>
<dbReference type="PANTHER" id="PTHR31901">
    <property type="entry name" value="GH3 DOMAIN-CONTAINING PROTEIN"/>
    <property type="match status" value="1"/>
</dbReference>
<evidence type="ECO:0000313" key="5">
    <source>
        <dbReference type="Proteomes" id="UP000001514"/>
    </source>
</evidence>
<dbReference type="Gramene" id="EFJ28583">
    <property type="protein sequence ID" value="EFJ28583"/>
    <property type="gene ID" value="SELMODRAFT_93250"/>
</dbReference>
<dbReference type="InterPro" id="IPR004993">
    <property type="entry name" value="GH3"/>
</dbReference>
<feature type="domain" description="GH3 C-terminal" evidence="3">
    <location>
        <begin position="407"/>
        <end position="517"/>
    </location>
</feature>
<dbReference type="EMBL" id="GL377579">
    <property type="protein sequence ID" value="EFJ28583.1"/>
    <property type="molecule type" value="Genomic_DNA"/>
</dbReference>
<dbReference type="InParanoid" id="D8RGE1"/>
<name>D8RGE1_SELML</name>
<dbReference type="Pfam" id="PF23571">
    <property type="entry name" value="GH3_M"/>
    <property type="match status" value="1"/>
</dbReference>
<dbReference type="PANTHER" id="PTHR31901:SF5">
    <property type="entry name" value="JASMONOYL--L-AMINO ACID SYNTHETASE JAR1"/>
    <property type="match status" value="1"/>
</dbReference>
<evidence type="ECO:0000256" key="1">
    <source>
        <dbReference type="ARBA" id="ARBA00008068"/>
    </source>
</evidence>
<dbReference type="AlphaFoldDB" id="D8RGE1"/>
<protein>
    <submittedName>
        <fullName evidence="4">Uncharacterized protein</fullName>
    </submittedName>
</protein>
<feature type="domain" description="GH3 middle" evidence="2">
    <location>
        <begin position="320"/>
        <end position="391"/>
    </location>
</feature>
<dbReference type="InterPro" id="IPR055378">
    <property type="entry name" value="GH3_C"/>
</dbReference>
<dbReference type="KEGG" id="smo:SELMODRAFT_93250"/>
<dbReference type="OMA" id="MERASTT"/>
<dbReference type="GO" id="GO:0016881">
    <property type="term" value="F:acid-amino acid ligase activity"/>
    <property type="evidence" value="ECO:0000318"/>
    <property type="project" value="GO_Central"/>
</dbReference>
<dbReference type="Pfam" id="PF03321">
    <property type="entry name" value="GH3"/>
    <property type="match status" value="1"/>
</dbReference>